<evidence type="ECO:0008006" key="3">
    <source>
        <dbReference type="Google" id="ProtNLM"/>
    </source>
</evidence>
<name>A0ABN4SCR6_XENHO</name>
<dbReference type="EMBL" id="CP016176">
    <property type="protein sequence ID" value="AOM42445.1"/>
    <property type="molecule type" value="Genomic_DNA"/>
</dbReference>
<dbReference type="RefSeq" id="WP_069318067.1">
    <property type="nucleotide sequence ID" value="NZ_CAWNQJ010000079.1"/>
</dbReference>
<organism evidence="1 2">
    <name type="scientific">Xenorhabdus hominickii</name>
    <dbReference type="NCBI Taxonomy" id="351679"/>
    <lineage>
        <taxon>Bacteria</taxon>
        <taxon>Pseudomonadati</taxon>
        <taxon>Pseudomonadota</taxon>
        <taxon>Gammaproteobacteria</taxon>
        <taxon>Enterobacterales</taxon>
        <taxon>Morganellaceae</taxon>
        <taxon>Xenorhabdus</taxon>
    </lineage>
</organism>
<evidence type="ECO:0000313" key="2">
    <source>
        <dbReference type="Proteomes" id="UP000094600"/>
    </source>
</evidence>
<reference evidence="1 2" key="1">
    <citation type="submission" date="2016-06" db="EMBL/GenBank/DDBJ databases">
        <title>Bacterial characters and pathogenicity of Xenorhabdus hominickii from an entomopathogenic nematode, Steinernema monticolum.</title>
        <authorList>
            <person name="Park Y."/>
            <person name="Kim Y."/>
        </authorList>
    </citation>
    <scope>NUCLEOTIDE SEQUENCE [LARGE SCALE GENOMIC DNA]</scope>
    <source>
        <strain evidence="1 2">ANU1</strain>
    </source>
</reference>
<keyword evidence="2" id="KW-1185">Reference proteome</keyword>
<accession>A0ABN4SCR6</accession>
<gene>
    <name evidence="1" type="ORF">A9255_18920</name>
</gene>
<protein>
    <recommendedName>
        <fullName evidence="3">Integrase</fullName>
    </recommendedName>
</protein>
<dbReference type="Proteomes" id="UP000094600">
    <property type="component" value="Chromosome"/>
</dbReference>
<proteinExistence type="predicted"/>
<sequence length="112" mass="12600">MTGWGYPGISKEVLDFLDGLRLRGLEKGKAIKSLDPEEGPLTEIEMSALIDAMMQAYVFGKINLSDYALSTVLVYTGRRPIQITSLKIKDICSHKVGKIHEYWINLPRAKVF</sequence>
<evidence type="ECO:0000313" key="1">
    <source>
        <dbReference type="EMBL" id="AOM42445.1"/>
    </source>
</evidence>